<dbReference type="RefSeq" id="WP_171672783.1">
    <property type="nucleotide sequence ID" value="NZ_BAAAGT010000002.1"/>
</dbReference>
<keyword evidence="4" id="KW-1185">Reference proteome</keyword>
<dbReference type="Gene3D" id="1.50.10.20">
    <property type="match status" value="1"/>
</dbReference>
<dbReference type="Proteomes" id="UP000534306">
    <property type="component" value="Unassembled WGS sequence"/>
</dbReference>
<protein>
    <submittedName>
        <fullName evidence="3">Peptidase</fullName>
    </submittedName>
</protein>
<dbReference type="Proteomes" id="UP000553957">
    <property type="component" value="Unassembled WGS sequence"/>
</dbReference>
<keyword evidence="1" id="KW-0732">Signal</keyword>
<evidence type="ECO:0000256" key="1">
    <source>
        <dbReference type="SAM" id="SignalP"/>
    </source>
</evidence>
<dbReference type="InterPro" id="IPR008930">
    <property type="entry name" value="Terpenoid_cyclase/PrenylTrfase"/>
</dbReference>
<accession>A0A7Y4KX80</accession>
<feature type="chain" id="PRO_5038315441" evidence="1">
    <location>
        <begin position="21"/>
        <end position="341"/>
    </location>
</feature>
<feature type="signal peptide" evidence="1">
    <location>
        <begin position="1"/>
        <end position="20"/>
    </location>
</feature>
<evidence type="ECO:0000313" key="2">
    <source>
        <dbReference type="EMBL" id="MBB6569841.1"/>
    </source>
</evidence>
<gene>
    <name evidence="2" type="ORF">HNR71_005478</name>
    <name evidence="3" type="ORF">HPO96_08765</name>
</gene>
<sequence length="341" mass="33987">MRLRPLISSLLVLTAGIAIPATTAAAHAAKPAAASGWLARQLVDGERFEAEFGGEKFPDQGLTIDAVLGFAATKSSGTNAAKATTWLAKPEILSGYAGDGADESYAGAAAKLTLAAQVRGLNPATFGGVDLPARLRALITPSGRISDKSAFGDYSNAFSQSLGIIALKRTPAGVPASAVNFAVGTQCADGGFPIFFGTTPCVSDTDATAMVVQALLATHRYADAAEGLDFLASKQQADGGLAAGAGAATPNTNTTGLAGQAFRAGGRTTDANQAKSYLLGRQQGCSAPAAVRGAIAYDATGFDPATAPRATAQAVLGLGAPGLHQLTAAGSSPTAATLSCS</sequence>
<comment type="caution">
    <text evidence="3">The sequence shown here is derived from an EMBL/GenBank/DDBJ whole genome shotgun (WGS) entry which is preliminary data.</text>
</comment>
<evidence type="ECO:0000313" key="5">
    <source>
        <dbReference type="Proteomes" id="UP000553957"/>
    </source>
</evidence>
<evidence type="ECO:0000313" key="3">
    <source>
        <dbReference type="EMBL" id="NOL40334.1"/>
    </source>
</evidence>
<organism evidence="3 4">
    <name type="scientific">Kribbella sandramycini</name>
    <dbReference type="NCBI Taxonomy" id="60450"/>
    <lineage>
        <taxon>Bacteria</taxon>
        <taxon>Bacillati</taxon>
        <taxon>Actinomycetota</taxon>
        <taxon>Actinomycetes</taxon>
        <taxon>Propionibacteriales</taxon>
        <taxon>Kribbellaceae</taxon>
        <taxon>Kribbella</taxon>
    </lineage>
</organism>
<name>A0A7Y4KX80_9ACTN</name>
<evidence type="ECO:0000313" key="4">
    <source>
        <dbReference type="Proteomes" id="UP000534306"/>
    </source>
</evidence>
<reference evidence="3 4" key="1">
    <citation type="submission" date="2020-05" db="EMBL/GenBank/DDBJ databases">
        <title>Genome sequence of Kribbella sandramycini ATCC 39419.</title>
        <authorList>
            <person name="Maclea K.S."/>
            <person name="Fair J.L."/>
        </authorList>
    </citation>
    <scope>NUCLEOTIDE SEQUENCE [LARGE SCALE GENOMIC DNA]</scope>
    <source>
        <strain evidence="3 4">ATCC 39419</strain>
    </source>
</reference>
<proteinExistence type="predicted"/>
<dbReference type="EMBL" id="JACHKF010000001">
    <property type="protein sequence ID" value="MBB6569841.1"/>
    <property type="molecule type" value="Genomic_DNA"/>
</dbReference>
<dbReference type="AlphaFoldDB" id="A0A7Y4KX80"/>
<dbReference type="SUPFAM" id="SSF48239">
    <property type="entry name" value="Terpenoid cyclases/Protein prenyltransferases"/>
    <property type="match status" value="1"/>
</dbReference>
<dbReference type="EMBL" id="JABJRC010000002">
    <property type="protein sequence ID" value="NOL40334.1"/>
    <property type="molecule type" value="Genomic_DNA"/>
</dbReference>
<reference evidence="2 5" key="2">
    <citation type="submission" date="2020-08" db="EMBL/GenBank/DDBJ databases">
        <title>Sequencing the genomes of 1000 actinobacteria strains.</title>
        <authorList>
            <person name="Klenk H.-P."/>
        </authorList>
    </citation>
    <scope>NUCLEOTIDE SEQUENCE [LARGE SCALE GENOMIC DNA]</scope>
    <source>
        <strain evidence="2 5">DSM 15626</strain>
    </source>
</reference>